<organism evidence="7 9">
    <name type="scientific">Colwellia hornerae</name>
    <dbReference type="NCBI Taxonomy" id="89402"/>
    <lineage>
        <taxon>Bacteria</taxon>
        <taxon>Pseudomonadati</taxon>
        <taxon>Pseudomonadota</taxon>
        <taxon>Gammaproteobacteria</taxon>
        <taxon>Alteromonadales</taxon>
        <taxon>Colwelliaceae</taxon>
        <taxon>Colwellia</taxon>
    </lineage>
</organism>
<evidence type="ECO:0000313" key="6">
    <source>
        <dbReference type="EMBL" id="TWX55125.1"/>
    </source>
</evidence>
<dbReference type="OrthoDB" id="5293996at2"/>
<name>A0A5C6Q5Q3_9GAMM</name>
<sequence>MKHLSHNQLLEMDARYRAQLINSLSGFKSANLIGTRNKQNHNNLAIFSSVVHLGASPALVGFITRPDIVERHTLENILQTKQFTINQVNESFWQAAHQTSARYDADQSEFEQTGLTPHNVAGINAPFVKESHLKYALKLREIVPIELNGTQLVIGEITDILCDDLAIKADGYIDIESLGTVAISGLDSYHTSQRLSRLSYAKPEIQPIEISLDGNTLDGNSFEI</sequence>
<dbReference type="EMBL" id="VOLR01000030">
    <property type="protein sequence ID" value="TWX55125.1"/>
    <property type="molecule type" value="Genomic_DNA"/>
</dbReference>
<evidence type="ECO:0000313" key="8">
    <source>
        <dbReference type="Proteomes" id="UP000321525"/>
    </source>
</evidence>
<keyword evidence="2" id="KW-0285">Flavoprotein</keyword>
<keyword evidence="3" id="KW-0288">FMN</keyword>
<dbReference type="GO" id="GO:0016646">
    <property type="term" value="F:oxidoreductase activity, acting on the CH-NH group of donors, NAD or NADP as acceptor"/>
    <property type="evidence" value="ECO:0007669"/>
    <property type="project" value="UniProtKB-ARBA"/>
</dbReference>
<proteinExistence type="inferred from homology"/>
<dbReference type="EMBL" id="VOLQ01000036">
    <property type="protein sequence ID" value="TWX64021.1"/>
    <property type="molecule type" value="Genomic_DNA"/>
</dbReference>
<dbReference type="Pfam" id="PF01613">
    <property type="entry name" value="Flavin_Reduct"/>
    <property type="match status" value="1"/>
</dbReference>
<protein>
    <submittedName>
        <fullName evidence="7">Flavin oxidoreductase</fullName>
    </submittedName>
</protein>
<dbReference type="PANTHER" id="PTHR33798:SF5">
    <property type="entry name" value="FLAVIN REDUCTASE LIKE DOMAIN-CONTAINING PROTEIN"/>
    <property type="match status" value="1"/>
</dbReference>
<evidence type="ECO:0000256" key="4">
    <source>
        <dbReference type="ARBA" id="ARBA00038054"/>
    </source>
</evidence>
<comment type="caution">
    <text evidence="7">The sequence shown here is derived from an EMBL/GenBank/DDBJ whole genome shotgun (WGS) entry which is preliminary data.</text>
</comment>
<accession>A0A5C6Q5Q3</accession>
<dbReference type="RefSeq" id="WP_146800689.1">
    <property type="nucleotide sequence ID" value="NZ_VOLP01000030.1"/>
</dbReference>
<dbReference type="AlphaFoldDB" id="A0A5C6Q5Q3"/>
<evidence type="ECO:0000256" key="2">
    <source>
        <dbReference type="ARBA" id="ARBA00022630"/>
    </source>
</evidence>
<dbReference type="SUPFAM" id="SSF50475">
    <property type="entry name" value="FMN-binding split barrel"/>
    <property type="match status" value="1"/>
</dbReference>
<gene>
    <name evidence="6" type="ORF">ESZ26_16835</name>
    <name evidence="7" type="ORF">ESZ27_15450</name>
</gene>
<evidence type="ECO:0000256" key="1">
    <source>
        <dbReference type="ARBA" id="ARBA00001917"/>
    </source>
</evidence>
<comment type="similarity">
    <text evidence="4">Belongs to the flavoredoxin family.</text>
</comment>
<evidence type="ECO:0000313" key="7">
    <source>
        <dbReference type="EMBL" id="TWX64021.1"/>
    </source>
</evidence>
<dbReference type="Proteomes" id="UP000321917">
    <property type="component" value="Unassembled WGS sequence"/>
</dbReference>
<evidence type="ECO:0000259" key="5">
    <source>
        <dbReference type="Pfam" id="PF01613"/>
    </source>
</evidence>
<evidence type="ECO:0000256" key="3">
    <source>
        <dbReference type="ARBA" id="ARBA00022643"/>
    </source>
</evidence>
<dbReference type="PANTHER" id="PTHR33798">
    <property type="entry name" value="FLAVOPROTEIN OXYGENASE"/>
    <property type="match status" value="1"/>
</dbReference>
<dbReference type="Proteomes" id="UP000321525">
    <property type="component" value="Unassembled WGS sequence"/>
</dbReference>
<reference evidence="7 9" key="1">
    <citation type="submission" date="2019-07" db="EMBL/GenBank/DDBJ databases">
        <title>Genomes of sea-ice associated Colwellia species.</title>
        <authorList>
            <person name="Bowman J.P."/>
        </authorList>
    </citation>
    <scope>NUCLEOTIDE SEQUENCE [LARGE SCALE GENOMIC DNA]</scope>
    <source>
        <strain evidence="6 8">ACAM 607</strain>
        <strain evidence="7 9">IC036</strain>
    </source>
</reference>
<keyword evidence="8" id="KW-1185">Reference proteome</keyword>
<evidence type="ECO:0000313" key="9">
    <source>
        <dbReference type="Proteomes" id="UP000321917"/>
    </source>
</evidence>
<dbReference type="InterPro" id="IPR002563">
    <property type="entry name" value="Flavin_Rdtase-like_dom"/>
</dbReference>
<dbReference type="InterPro" id="IPR012349">
    <property type="entry name" value="Split_barrel_FMN-bd"/>
</dbReference>
<comment type="cofactor">
    <cofactor evidence="1">
        <name>FMN</name>
        <dbReference type="ChEBI" id="CHEBI:58210"/>
    </cofactor>
</comment>
<dbReference type="GO" id="GO:0010181">
    <property type="term" value="F:FMN binding"/>
    <property type="evidence" value="ECO:0007669"/>
    <property type="project" value="InterPro"/>
</dbReference>
<feature type="domain" description="Flavin reductase like" evidence="5">
    <location>
        <begin position="32"/>
        <end position="164"/>
    </location>
</feature>
<dbReference type="Gene3D" id="2.30.110.10">
    <property type="entry name" value="Electron Transport, Fmn-binding Protein, Chain A"/>
    <property type="match status" value="1"/>
</dbReference>